<name>A0A0A8X3T2_MESS1</name>
<accession>A0A0A8X3T2</accession>
<organism evidence="1 2">
    <name type="scientific">Mesobacillus selenatarsenatis (strain DSM 18680 / JCM 14380 / FERM P-15431 / SF-1)</name>
    <dbReference type="NCBI Taxonomy" id="1321606"/>
    <lineage>
        <taxon>Bacteria</taxon>
        <taxon>Bacillati</taxon>
        <taxon>Bacillota</taxon>
        <taxon>Bacilli</taxon>
        <taxon>Bacillales</taxon>
        <taxon>Bacillaceae</taxon>
        <taxon>Mesobacillus</taxon>
    </lineage>
</organism>
<dbReference type="AlphaFoldDB" id="A0A0A8X3T2"/>
<dbReference type="Proteomes" id="UP000031014">
    <property type="component" value="Unassembled WGS sequence"/>
</dbReference>
<gene>
    <name evidence="1" type="ORF">SAMD00020551_2031</name>
</gene>
<evidence type="ECO:0000313" key="2">
    <source>
        <dbReference type="Proteomes" id="UP000031014"/>
    </source>
</evidence>
<protein>
    <submittedName>
        <fullName evidence="1">Uncharacterized protein</fullName>
    </submittedName>
</protein>
<comment type="caution">
    <text evidence="1">The sequence shown here is derived from an EMBL/GenBank/DDBJ whole genome shotgun (WGS) entry which is preliminary data.</text>
</comment>
<sequence length="49" mass="5602">MLRKNDVKKAEDKKKNRNDSVNEIKLVFSLGPLKSTETVNINKPRFLSG</sequence>
<dbReference type="EMBL" id="BASE01000043">
    <property type="protein sequence ID" value="GAM13884.1"/>
    <property type="molecule type" value="Genomic_DNA"/>
</dbReference>
<proteinExistence type="predicted"/>
<reference evidence="1 2" key="1">
    <citation type="submission" date="2013-06" db="EMBL/GenBank/DDBJ databases">
        <title>Whole genome shotgun sequence of Bacillus selenatarsenatis SF-1.</title>
        <authorList>
            <person name="Kuroda M."/>
            <person name="Sei K."/>
            <person name="Yamashita M."/>
            <person name="Ike M."/>
        </authorList>
    </citation>
    <scope>NUCLEOTIDE SEQUENCE [LARGE SCALE GENOMIC DNA]</scope>
    <source>
        <strain evidence="1 2">SF-1</strain>
    </source>
</reference>
<evidence type="ECO:0000313" key="1">
    <source>
        <dbReference type="EMBL" id="GAM13884.1"/>
    </source>
</evidence>
<keyword evidence="2" id="KW-1185">Reference proteome</keyword>